<organism evidence="1 2">
    <name type="scientific">Metschnikowia pulcherrima</name>
    <dbReference type="NCBI Taxonomy" id="27326"/>
    <lineage>
        <taxon>Eukaryota</taxon>
        <taxon>Fungi</taxon>
        <taxon>Dikarya</taxon>
        <taxon>Ascomycota</taxon>
        <taxon>Saccharomycotina</taxon>
        <taxon>Pichiomycetes</taxon>
        <taxon>Metschnikowiaceae</taxon>
        <taxon>Metschnikowia</taxon>
    </lineage>
</organism>
<dbReference type="Proteomes" id="UP000649328">
    <property type="component" value="Unassembled WGS sequence"/>
</dbReference>
<proteinExistence type="predicted"/>
<name>A0A8H7L8W8_9ASCO</name>
<dbReference type="EMBL" id="JACBPP010000012">
    <property type="protein sequence ID" value="KAF7998710.1"/>
    <property type="molecule type" value="Genomic_DNA"/>
</dbReference>
<evidence type="ECO:0000313" key="2">
    <source>
        <dbReference type="Proteomes" id="UP000649328"/>
    </source>
</evidence>
<evidence type="ECO:0000313" key="1">
    <source>
        <dbReference type="EMBL" id="KAF7998710.1"/>
    </source>
</evidence>
<sequence>MASLKKGQMLVVVAGAKNLSNHLTDQGFYVFGHSFEFAKASKTLWLPISMTRSMKKTCTRFVYPLEKLFQTWHILFTDDRPRGRLITNFVQAA</sequence>
<comment type="caution">
    <text evidence="1">The sequence shown here is derived from an EMBL/GenBank/DDBJ whole genome shotgun (WGS) entry which is preliminary data.</text>
</comment>
<dbReference type="AlphaFoldDB" id="A0A8H7L8W8"/>
<protein>
    <submittedName>
        <fullName evidence="1">Uncharacterized protein</fullName>
    </submittedName>
</protein>
<dbReference type="OrthoDB" id="809632at2759"/>
<keyword evidence="2" id="KW-1185">Reference proteome</keyword>
<gene>
    <name evidence="1" type="ORF">HF325_006894</name>
</gene>
<reference evidence="1" key="1">
    <citation type="submission" date="2020-10" db="EMBL/GenBank/DDBJ databases">
        <title>The Whole-Genome Sequence of Metschnikowia persimmonesis, a Novel Endophytic Yeast Species Isolated from Medicinal Plant Diospyros kaki Thumb.</title>
        <authorList>
            <person name="Rahmat E."/>
            <person name="Kang Y."/>
        </authorList>
    </citation>
    <scope>NUCLEOTIDE SEQUENCE</scope>
    <source>
        <strain evidence="1">KIOM G15050</strain>
    </source>
</reference>
<accession>A0A8H7L8W8</accession>